<keyword evidence="1" id="KW-1133">Transmembrane helix</keyword>
<dbReference type="EMBL" id="CP015005">
    <property type="protein sequence ID" value="AMS40431.1"/>
    <property type="molecule type" value="Genomic_DNA"/>
</dbReference>
<evidence type="ECO:0000313" key="3">
    <source>
        <dbReference type="EMBL" id="MBB3708037.1"/>
    </source>
</evidence>
<feature type="transmembrane region" description="Helical" evidence="1">
    <location>
        <begin position="139"/>
        <end position="160"/>
    </location>
</feature>
<evidence type="ECO:0000313" key="2">
    <source>
        <dbReference type="EMBL" id="AMS40431.1"/>
    </source>
</evidence>
<accession>A0AAC8YN01</accession>
<proteinExistence type="predicted"/>
<sequence>MENWLAFSAATITLLFVPGPTNTLIATNGALLGWKSALRLLPVELVGYLCAILGWSLGLSLATGFVHSAASFAAIIAAAALLVSARKLWSWDMARQSRRGSRALDIFIVTLCNPKALLFALTIVPHLREGDVPAALPYLAYLSLLILTIGSIWTLIGAGIARRFRHFASSRLFARFGAAVLVFFATSLFVTTLLRAFEL</sequence>
<keyword evidence="1" id="KW-0472">Membrane</keyword>
<feature type="transmembrane region" description="Helical" evidence="1">
    <location>
        <begin position="106"/>
        <end position="127"/>
    </location>
</feature>
<reference evidence="3 5" key="2">
    <citation type="submission" date="2020-08" db="EMBL/GenBank/DDBJ databases">
        <title>Genomic Encyclopedia of Type Strains, Phase IV (KMG-IV): sequencing the most valuable type-strain genomes for metagenomic binning, comparative biology and taxonomic classification.</title>
        <authorList>
            <person name="Goeker M."/>
        </authorList>
    </citation>
    <scope>NUCLEOTIDE SEQUENCE [LARGE SCALE GENOMIC DNA]</scope>
    <source>
        <strain evidence="3 5">DSM 10368</strain>
    </source>
</reference>
<dbReference type="KEGG" id="aak:AA2016_1499"/>
<dbReference type="Proteomes" id="UP000075755">
    <property type="component" value="Chromosome"/>
</dbReference>
<evidence type="ECO:0000313" key="5">
    <source>
        <dbReference type="Proteomes" id="UP000577697"/>
    </source>
</evidence>
<feature type="transmembrane region" description="Helical" evidence="1">
    <location>
        <begin position="37"/>
        <end position="58"/>
    </location>
</feature>
<reference evidence="2 4" key="1">
    <citation type="submission" date="2016-03" db="EMBL/GenBank/DDBJ databases">
        <title>Complete genome of Aminobacter aminovorans KCTC 2477.</title>
        <authorList>
            <person name="Kim K.M."/>
        </authorList>
    </citation>
    <scope>NUCLEOTIDE SEQUENCE [LARGE SCALE GENOMIC DNA]</scope>
    <source>
        <strain evidence="2 4">KCTC 2477</strain>
    </source>
</reference>
<dbReference type="EMBL" id="JACICB010000017">
    <property type="protein sequence ID" value="MBB3708037.1"/>
    <property type="molecule type" value="Genomic_DNA"/>
</dbReference>
<keyword evidence="5" id="KW-1185">Reference proteome</keyword>
<dbReference type="Proteomes" id="UP000577697">
    <property type="component" value="Unassembled WGS sequence"/>
</dbReference>
<evidence type="ECO:0000256" key="1">
    <source>
        <dbReference type="SAM" id="Phobius"/>
    </source>
</evidence>
<protein>
    <submittedName>
        <fullName evidence="3">Threonine/homoserine/homoserine lactone efflux protein</fullName>
    </submittedName>
</protein>
<dbReference type="RefSeq" id="WP_067957055.1">
    <property type="nucleotide sequence ID" value="NZ_CP015005.1"/>
</dbReference>
<dbReference type="AlphaFoldDB" id="A0AAC8YN01"/>
<feature type="transmembrane region" description="Helical" evidence="1">
    <location>
        <begin position="6"/>
        <end position="25"/>
    </location>
</feature>
<organism evidence="2 4">
    <name type="scientific">Aminobacter aminovorans</name>
    <name type="common">Chelatobacter heintzii</name>
    <dbReference type="NCBI Taxonomy" id="83263"/>
    <lineage>
        <taxon>Bacteria</taxon>
        <taxon>Pseudomonadati</taxon>
        <taxon>Pseudomonadota</taxon>
        <taxon>Alphaproteobacteria</taxon>
        <taxon>Hyphomicrobiales</taxon>
        <taxon>Phyllobacteriaceae</taxon>
        <taxon>Aminobacter</taxon>
    </lineage>
</organism>
<gene>
    <name evidence="2" type="ORF">AA2016_1499</name>
    <name evidence="3" type="ORF">FHS67_004373</name>
</gene>
<feature type="transmembrane region" description="Helical" evidence="1">
    <location>
        <begin position="172"/>
        <end position="197"/>
    </location>
</feature>
<keyword evidence="1" id="KW-0812">Transmembrane</keyword>
<evidence type="ECO:0000313" key="4">
    <source>
        <dbReference type="Proteomes" id="UP000075755"/>
    </source>
</evidence>
<feature type="transmembrane region" description="Helical" evidence="1">
    <location>
        <begin position="64"/>
        <end position="85"/>
    </location>
</feature>
<name>A0AAC8YN01_AMIAI</name>